<dbReference type="GO" id="GO:0003677">
    <property type="term" value="F:DNA binding"/>
    <property type="evidence" value="ECO:0007669"/>
    <property type="project" value="UniProtKB-KW"/>
</dbReference>
<evidence type="ECO:0000259" key="1">
    <source>
        <dbReference type="Pfam" id="PF13280"/>
    </source>
</evidence>
<keyword evidence="3" id="KW-1185">Reference proteome</keyword>
<dbReference type="InterPro" id="IPR026881">
    <property type="entry name" value="WYL_dom"/>
</dbReference>
<organism evidence="2 3">
    <name type="scientific">Pelosinus propionicus DSM 13327</name>
    <dbReference type="NCBI Taxonomy" id="1123291"/>
    <lineage>
        <taxon>Bacteria</taxon>
        <taxon>Bacillati</taxon>
        <taxon>Bacillota</taxon>
        <taxon>Negativicutes</taxon>
        <taxon>Selenomonadales</taxon>
        <taxon>Sporomusaceae</taxon>
        <taxon>Pelosinus</taxon>
    </lineage>
</organism>
<dbReference type="STRING" id="1123291.SAMN04490355_101214"/>
<dbReference type="PROSITE" id="PS52050">
    <property type="entry name" value="WYL"/>
    <property type="match status" value="1"/>
</dbReference>
<dbReference type="Pfam" id="PF13280">
    <property type="entry name" value="WYL"/>
    <property type="match status" value="1"/>
</dbReference>
<feature type="domain" description="WYL" evidence="1">
    <location>
        <begin position="225"/>
        <end position="296"/>
    </location>
</feature>
<name>A0A1I4JE38_9FIRM</name>
<sequence length="418" mass="48924">MAGFTELIKNFDKIRDYTRDFFVYGYKCRNDYTRKSGRSYDNERRRIESYLSGYIKWETNSRGKNIFISTDTSDLSSNPLFSMWEAKSFTKNDCLLHFCLPDILRENPGLTAKDVAGILSEQYLFCFNDYDMLDVMTVRNKLNEYTVAGLFSTEKKGKTLHYSINQSLFDQADPSVINNLLSALQLFENVVPAGVLGYFIRRDRGKREDIFSFRHIFMSHTLDDEVLITIANAMDCKKSIRFANYSSRSKTHSVETVLPLKIATNVRHGRRFLLAYNLRMRRPFSYRLDYIKNLEILEVSDIYEAKLAELENRLPFSWGVALGKKTQMEKVEVILHIDEIREGYVLIRLKREGKNGTVEKIGYHTFAYRNEVFDTMEMVPWLRTFIGRIISVKGSNKPVIQRFIDDIDRMANLYDEEQ</sequence>
<proteinExistence type="predicted"/>
<accession>A0A1I4JE38</accession>
<keyword evidence="2" id="KW-0238">DNA-binding</keyword>
<dbReference type="EMBL" id="FOTS01000012">
    <property type="protein sequence ID" value="SFL64810.1"/>
    <property type="molecule type" value="Genomic_DNA"/>
</dbReference>
<dbReference type="OrthoDB" id="9814277at2"/>
<gene>
    <name evidence="2" type="ORF">SAMN04490355_101214</name>
</gene>
<reference evidence="3" key="1">
    <citation type="submission" date="2016-10" db="EMBL/GenBank/DDBJ databases">
        <authorList>
            <person name="Varghese N."/>
            <person name="Submissions S."/>
        </authorList>
    </citation>
    <scope>NUCLEOTIDE SEQUENCE [LARGE SCALE GENOMIC DNA]</scope>
    <source>
        <strain evidence="3">DSM 13327</strain>
    </source>
</reference>
<evidence type="ECO:0000313" key="3">
    <source>
        <dbReference type="Proteomes" id="UP000199520"/>
    </source>
</evidence>
<dbReference type="RefSeq" id="WP_090935043.1">
    <property type="nucleotide sequence ID" value="NZ_FOTS01000012.1"/>
</dbReference>
<protein>
    <submittedName>
        <fullName evidence="2">Predicted DNA-binding transcriptional regulator YafY, contains an HTH and WYL domains</fullName>
    </submittedName>
</protein>
<evidence type="ECO:0000313" key="2">
    <source>
        <dbReference type="EMBL" id="SFL64810.1"/>
    </source>
</evidence>
<dbReference type="Proteomes" id="UP000199520">
    <property type="component" value="Unassembled WGS sequence"/>
</dbReference>
<dbReference type="AlphaFoldDB" id="A0A1I4JE38"/>